<dbReference type="Pfam" id="PF14870">
    <property type="entry name" value="PSII_BNR"/>
    <property type="match status" value="1"/>
</dbReference>
<dbReference type="AlphaFoldDB" id="A0A1M5NHG6"/>
<reference evidence="5 6" key="1">
    <citation type="submission" date="2016-11" db="EMBL/GenBank/DDBJ databases">
        <authorList>
            <person name="Jaros S."/>
            <person name="Januszkiewicz K."/>
            <person name="Wedrychowicz H."/>
        </authorList>
    </citation>
    <scope>NUCLEOTIDE SEQUENCE [LARGE SCALE GENOMIC DNA]</scope>
    <source>
        <strain evidence="5 6">DSM 16917</strain>
    </source>
</reference>
<evidence type="ECO:0000256" key="3">
    <source>
        <dbReference type="SAM" id="SignalP"/>
    </source>
</evidence>
<feature type="domain" description="Photosynthesis system II assembly factor Ycf48/Hcf136-like" evidence="4">
    <location>
        <begin position="57"/>
        <end position="145"/>
    </location>
</feature>
<name>A0A1M5NHG6_9GAMM</name>
<sequence length="329" mass="35958">MRYRLIIGLLATLHSSAFAEQSFIADKALDAPVLDLTQHNGAVLAVGDRGHVLRAEGDSWRQMQVPSRVMLTAVTGHNGGVWAVGHDATILTSHDNGASWSQTLSLPERDKPLLDVIALNDKHLLAVGAYGLMFRSEDGGQSWQEEFHDELLFPEDRDYLLELKAEDEALYLDERSAILPHFNRITQLADGRLYMVGEMGFVAVSEDQGRHWQALEPFYFGSLYDLIELSDGSLLAMGLRGHLFLSEDGNQWQELDSPVESTINAGTQLQDGTVVLTANGGYLLVSKDNGRSFEAEILAKGVDLVTLSEGQGGGLTLATSEGIQRIALP</sequence>
<dbReference type="OrthoDB" id="9813892at2"/>
<evidence type="ECO:0000259" key="4">
    <source>
        <dbReference type="Pfam" id="PF14870"/>
    </source>
</evidence>
<proteinExistence type="predicted"/>
<dbReference type="EMBL" id="FQXG01000001">
    <property type="protein sequence ID" value="SHG88649.1"/>
    <property type="molecule type" value="Genomic_DNA"/>
</dbReference>
<protein>
    <recommendedName>
        <fullName evidence="4">Photosynthesis system II assembly factor Ycf48/Hcf136-like domain-containing protein</fullName>
    </recommendedName>
</protein>
<dbReference type="InterPro" id="IPR036278">
    <property type="entry name" value="Sialidase_sf"/>
</dbReference>
<dbReference type="PANTHER" id="PTHR47199">
    <property type="entry name" value="PHOTOSYSTEM II STABILITY/ASSEMBLY FACTOR HCF136, CHLOROPLASTIC"/>
    <property type="match status" value="1"/>
</dbReference>
<dbReference type="CDD" id="cd15482">
    <property type="entry name" value="Sialidase_non-viral"/>
    <property type="match status" value="1"/>
</dbReference>
<keyword evidence="2" id="KW-0604">Photosystem II</keyword>
<evidence type="ECO:0000256" key="1">
    <source>
        <dbReference type="ARBA" id="ARBA00022531"/>
    </source>
</evidence>
<evidence type="ECO:0000313" key="5">
    <source>
        <dbReference type="EMBL" id="SHG88649.1"/>
    </source>
</evidence>
<dbReference type="PANTHER" id="PTHR47199:SF2">
    <property type="entry name" value="PHOTOSYSTEM II STABILITY_ASSEMBLY FACTOR HCF136, CHLOROPLASTIC"/>
    <property type="match status" value="1"/>
</dbReference>
<evidence type="ECO:0000313" key="6">
    <source>
        <dbReference type="Proteomes" id="UP000184268"/>
    </source>
</evidence>
<evidence type="ECO:0000256" key="2">
    <source>
        <dbReference type="ARBA" id="ARBA00023276"/>
    </source>
</evidence>
<dbReference type="STRING" id="299255.SAMN02745129_1046"/>
<dbReference type="SUPFAM" id="SSF50939">
    <property type="entry name" value="Sialidases"/>
    <property type="match status" value="1"/>
</dbReference>
<dbReference type="InterPro" id="IPR028203">
    <property type="entry name" value="PSII_CF48-like_dom"/>
</dbReference>
<dbReference type="InterPro" id="IPR015943">
    <property type="entry name" value="WD40/YVTN_repeat-like_dom_sf"/>
</dbReference>
<feature type="chain" id="PRO_5009912598" description="Photosynthesis system II assembly factor Ycf48/Hcf136-like domain-containing protein" evidence="3">
    <location>
        <begin position="20"/>
        <end position="329"/>
    </location>
</feature>
<dbReference type="Gene3D" id="2.130.10.10">
    <property type="entry name" value="YVTN repeat-like/Quinoprotein amine dehydrogenase"/>
    <property type="match status" value="2"/>
</dbReference>
<accession>A0A1M5NHG6</accession>
<organism evidence="5 6">
    <name type="scientific">Ferrimonas marina</name>
    <dbReference type="NCBI Taxonomy" id="299255"/>
    <lineage>
        <taxon>Bacteria</taxon>
        <taxon>Pseudomonadati</taxon>
        <taxon>Pseudomonadota</taxon>
        <taxon>Gammaproteobacteria</taxon>
        <taxon>Alteromonadales</taxon>
        <taxon>Ferrimonadaceae</taxon>
        <taxon>Ferrimonas</taxon>
    </lineage>
</organism>
<keyword evidence="6" id="KW-1185">Reference proteome</keyword>
<dbReference type="GO" id="GO:0015979">
    <property type="term" value="P:photosynthesis"/>
    <property type="evidence" value="ECO:0007669"/>
    <property type="project" value="UniProtKB-KW"/>
</dbReference>
<dbReference type="RefSeq" id="WP_067654724.1">
    <property type="nucleotide sequence ID" value="NZ_FQXG01000001.1"/>
</dbReference>
<feature type="signal peptide" evidence="3">
    <location>
        <begin position="1"/>
        <end position="19"/>
    </location>
</feature>
<gene>
    <name evidence="5" type="ORF">SAMN02745129_1046</name>
</gene>
<dbReference type="GO" id="GO:0009523">
    <property type="term" value="C:photosystem II"/>
    <property type="evidence" value="ECO:0007669"/>
    <property type="project" value="UniProtKB-KW"/>
</dbReference>
<keyword evidence="1" id="KW-0602">Photosynthesis</keyword>
<keyword evidence="3" id="KW-0732">Signal</keyword>
<dbReference type="Proteomes" id="UP000184268">
    <property type="component" value="Unassembled WGS sequence"/>
</dbReference>